<keyword evidence="1" id="KW-0347">Helicase</keyword>
<dbReference type="InterPro" id="IPR046393">
    <property type="entry name" value="Helic_T4"/>
</dbReference>
<dbReference type="GO" id="GO:0003678">
    <property type="term" value="F:DNA helicase activity"/>
    <property type="evidence" value="ECO:0007669"/>
    <property type="project" value="UniProtKB-UniRule"/>
</dbReference>
<dbReference type="GO" id="GO:0006260">
    <property type="term" value="P:DNA replication"/>
    <property type="evidence" value="ECO:0007669"/>
    <property type="project" value="UniProtKB-KW"/>
</dbReference>
<gene>
    <name evidence="3" type="ORF">SSCSM1_81</name>
</gene>
<dbReference type="HAMAP" id="MF_04155">
    <property type="entry name" value="Helic_T4"/>
    <property type="match status" value="1"/>
</dbReference>
<evidence type="ECO:0000313" key="3">
    <source>
        <dbReference type="EMBL" id="QFG06338.1"/>
    </source>
</evidence>
<evidence type="ECO:0000256" key="1">
    <source>
        <dbReference type="HAMAP-Rule" id="MF_04155"/>
    </source>
</evidence>
<dbReference type="SUPFAM" id="SSF52540">
    <property type="entry name" value="P-loop containing nucleoside triphosphate hydrolases"/>
    <property type="match status" value="1"/>
</dbReference>
<feature type="binding site" evidence="1">
    <location>
        <begin position="193"/>
        <end position="200"/>
    </location>
    <ligand>
        <name>ATP</name>
        <dbReference type="ChEBI" id="CHEBI:30616"/>
    </ligand>
</feature>
<reference evidence="3" key="1">
    <citation type="submission" date="2019-04" db="EMBL/GenBank/DDBJ databases">
        <title>Genomic and proteomic characterization of cyanophage S-SCSM1 provides new insights into understanding the viral gene diversity and phage-host interactions.</title>
        <authorList>
            <person name="Wang Q."/>
            <person name="Xu Y."/>
            <person name="Jiao N."/>
            <person name="Zhang R."/>
        </authorList>
    </citation>
    <scope>NUCLEOTIDE SEQUENCE [LARGE SCALE GENOMIC DNA]</scope>
</reference>
<dbReference type="GO" id="GO:0005524">
    <property type="term" value="F:ATP binding"/>
    <property type="evidence" value="ECO:0007669"/>
    <property type="project" value="UniProtKB-UniRule"/>
</dbReference>
<feature type="domain" description="SF4 helicase" evidence="2">
    <location>
        <begin position="161"/>
        <end position="429"/>
    </location>
</feature>
<protein>
    <recommendedName>
        <fullName evidence="1">DnaB-like replicative helicase</fullName>
        <ecNumber evidence="1">3.6.4.-</ecNumber>
    </recommendedName>
</protein>
<organism evidence="3 4">
    <name type="scientific">Synechococcus phage S-SCSM1</name>
    <dbReference type="NCBI Taxonomy" id="2588487"/>
    <lineage>
        <taxon>Viruses</taxon>
        <taxon>Duplodnaviria</taxon>
        <taxon>Heunggongvirae</taxon>
        <taxon>Uroviricota</taxon>
        <taxon>Caudoviricetes</taxon>
        <taxon>Pantevenvirales</taxon>
        <taxon>Kyanoviridae</taxon>
        <taxon>Zhoulongquanvirus</taxon>
        <taxon>Zhoulongquanvirus esscess</taxon>
    </lineage>
</organism>
<name>A0A6M2ZHF2_9CAUD</name>
<dbReference type="InterPro" id="IPR007694">
    <property type="entry name" value="DNA_helicase_DnaB-like_C"/>
</dbReference>
<accession>A0A6M2ZHF2</accession>
<dbReference type="InterPro" id="IPR027417">
    <property type="entry name" value="P-loop_NTPase"/>
</dbReference>
<dbReference type="GO" id="GO:0016787">
    <property type="term" value="F:hydrolase activity"/>
    <property type="evidence" value="ECO:0007669"/>
    <property type="project" value="UniProtKB-KW"/>
</dbReference>
<dbReference type="PROSITE" id="PS51199">
    <property type="entry name" value="SF4_HELICASE"/>
    <property type="match status" value="1"/>
</dbReference>
<dbReference type="Gene3D" id="3.40.50.300">
    <property type="entry name" value="P-loop containing nucleotide triphosphate hydrolases"/>
    <property type="match status" value="1"/>
</dbReference>
<keyword evidence="1" id="KW-0378">Hydrolase</keyword>
<keyword evidence="4" id="KW-1185">Reference proteome</keyword>
<dbReference type="PANTHER" id="PTHR30153:SF2">
    <property type="entry name" value="REPLICATIVE DNA HELICASE"/>
    <property type="match status" value="1"/>
</dbReference>
<dbReference type="PANTHER" id="PTHR30153">
    <property type="entry name" value="REPLICATIVE DNA HELICASE DNAB"/>
    <property type="match status" value="1"/>
</dbReference>
<dbReference type="EC" id="3.6.4.-" evidence="1"/>
<comment type="subunit">
    <text evidence="1">Homohexamer. The homohexamer is a trimer of asymmetric dimers. Interacts with the DNA primase; this interaction forms the active primosome complex, which is composed of 6 helicase and 1 primase subunits and expresses full helicase and primase activities. Interacts (via C-terminus) with the helicase assembly factor; this interaction brings about the rapid assembly of the helicase onto ssDNA. Part of the replicase complex that includes the DNA polymerase, the polymerase clamp, the clamp loader complex, the single-stranded DNA binding protein, the primase, the DnaB-like replicative helicase and the helicase assembly factor.</text>
</comment>
<keyword evidence="1" id="KW-0547">Nucleotide-binding</keyword>
<dbReference type="GO" id="GO:0039686">
    <property type="term" value="P:bidirectional double-stranded viral DNA replication"/>
    <property type="evidence" value="ECO:0007669"/>
    <property type="project" value="InterPro"/>
</dbReference>
<dbReference type="EMBL" id="MK867354">
    <property type="protein sequence ID" value="QFG06338.1"/>
    <property type="molecule type" value="Genomic_DNA"/>
</dbReference>
<dbReference type="Pfam" id="PF03796">
    <property type="entry name" value="DnaB_C"/>
    <property type="match status" value="1"/>
</dbReference>
<evidence type="ECO:0000313" key="4">
    <source>
        <dbReference type="Proteomes" id="UP000515683"/>
    </source>
</evidence>
<evidence type="ECO:0000259" key="2">
    <source>
        <dbReference type="PROSITE" id="PS51199"/>
    </source>
</evidence>
<proteinExistence type="inferred from homology"/>
<comment type="function">
    <text evidence="1">ATP-dependent DNA helicase essential for viral DNA replication and recombination. The helicase moves 5' -&gt; 3' on the lagging strand template, unwinding the DNA duplex ahead of the leading strand polymerase at the replication fork and generating ssDNA for both leading and lagging strand synthesis. Interaction with the primase allows the primase to initiate lagging strand synthesis and fully activates the helicase. Loaded by the helicase assembly factor on replication forks that begin at discrete replication origin sequences, as well as on forks that are created during recombination.</text>
</comment>
<sequence>MDKVEILILKNLLNNEEYARKVLPFLKKDYFEEPSEQIVYEEISKFVSEYNKLASKEILCIEIENRKDVTDSSFRDVIGLVQSLEDSPSEFEWLVNTTEKWCRDRAIYLALMESIQIADGNDEKKNRDAIPSILSEALGVSFDNHVGHDYLNDYEERYESYNRKENKLPFDLEYFNKITKGGLPNKTLNIALAGTGVGKSLFMCHVASSVLLQGKSVLYITLEMAEEKIAERIDANLLNVPIQEISSLPKIMFENKVTNLAKKTKGSLIIKEYPTASAHAGHFRALLNELALKKSFRPDIIFIDYLNICASSRYRGNLSVNSYSYIKAIAEELRGLAVEANVPIVSATQTTRSGYGSSDVELTDTSESFGLPATADLMFALISSEELENLGQIMVKQLKNRYNDPTMNKRFVVGIDRAKMRLYDCEQSAQNDILDSGQDEEYNDEEHNVKKSFEGFKF</sequence>
<dbReference type="GO" id="GO:0003677">
    <property type="term" value="F:DNA binding"/>
    <property type="evidence" value="ECO:0007669"/>
    <property type="project" value="UniProtKB-KW"/>
</dbReference>
<keyword evidence="1" id="KW-0067">ATP-binding</keyword>
<keyword evidence="1" id="KW-1194">Viral DNA replication</keyword>
<keyword evidence="1" id="KW-0235">DNA replication</keyword>
<comment type="similarity">
    <text evidence="1">Belongs to the helicase family. DnaB subfamily.</text>
</comment>
<keyword evidence="1" id="KW-0238">DNA-binding</keyword>
<dbReference type="Proteomes" id="UP000515683">
    <property type="component" value="Segment"/>
</dbReference>